<dbReference type="SUPFAM" id="SSF142823">
    <property type="entry name" value="ComB-like"/>
    <property type="match status" value="1"/>
</dbReference>
<dbReference type="Proteomes" id="UP000317171">
    <property type="component" value="Chromosome"/>
</dbReference>
<comment type="catalytic activity">
    <reaction evidence="7">
        <text>(2R)-O-phospho-3-sulfolactate + H2O = (2R)-3-sulfolactate + phosphate</text>
        <dbReference type="Rhea" id="RHEA:23416"/>
        <dbReference type="ChEBI" id="CHEBI:15377"/>
        <dbReference type="ChEBI" id="CHEBI:15597"/>
        <dbReference type="ChEBI" id="CHEBI:43474"/>
        <dbReference type="ChEBI" id="CHEBI:58738"/>
        <dbReference type="EC" id="3.1.3.71"/>
    </reaction>
</comment>
<keyword evidence="5" id="KW-0378">Hydrolase</keyword>
<dbReference type="RefSeq" id="WP_145215051.1">
    <property type="nucleotide sequence ID" value="NZ_CP036269.1"/>
</dbReference>
<evidence type="ECO:0000256" key="3">
    <source>
        <dbReference type="ARBA" id="ARBA00012953"/>
    </source>
</evidence>
<keyword evidence="9" id="KW-1185">Reference proteome</keyword>
<evidence type="ECO:0000256" key="7">
    <source>
        <dbReference type="ARBA" id="ARBA00033711"/>
    </source>
</evidence>
<dbReference type="Gene3D" id="3.90.1560.10">
    <property type="entry name" value="ComB-like"/>
    <property type="match status" value="1"/>
</dbReference>
<evidence type="ECO:0000256" key="1">
    <source>
        <dbReference type="ARBA" id="ARBA00001946"/>
    </source>
</evidence>
<dbReference type="PANTHER" id="PTHR37311">
    <property type="entry name" value="2-PHOSPHOSULFOLACTATE PHOSPHATASE-RELATED"/>
    <property type="match status" value="1"/>
</dbReference>
<evidence type="ECO:0000313" key="8">
    <source>
        <dbReference type="EMBL" id="QDT42209.1"/>
    </source>
</evidence>
<dbReference type="InterPro" id="IPR005238">
    <property type="entry name" value="ComB-like"/>
</dbReference>
<dbReference type="PANTHER" id="PTHR37311:SF1">
    <property type="entry name" value="2-PHOSPHOSULFOLACTATE PHOSPHATASE-RELATED"/>
    <property type="match status" value="1"/>
</dbReference>
<proteinExistence type="inferred from homology"/>
<dbReference type="GO" id="GO:0050545">
    <property type="term" value="F:sulfopyruvate decarboxylase activity"/>
    <property type="evidence" value="ECO:0007669"/>
    <property type="project" value="TreeGrafter"/>
</dbReference>
<dbReference type="AlphaFoldDB" id="A0A517REB3"/>
<dbReference type="InterPro" id="IPR036702">
    <property type="entry name" value="ComB-like_sf"/>
</dbReference>
<dbReference type="GO" id="GO:0000287">
    <property type="term" value="F:magnesium ion binding"/>
    <property type="evidence" value="ECO:0007669"/>
    <property type="project" value="InterPro"/>
</dbReference>
<evidence type="ECO:0000256" key="2">
    <source>
        <dbReference type="ARBA" id="ARBA00009997"/>
    </source>
</evidence>
<dbReference type="GO" id="GO:0050532">
    <property type="term" value="F:2-phosphosulfolactate phosphatase activity"/>
    <property type="evidence" value="ECO:0007669"/>
    <property type="project" value="UniProtKB-EC"/>
</dbReference>
<dbReference type="Pfam" id="PF04029">
    <property type="entry name" value="2-ph_phosp"/>
    <property type="match status" value="1"/>
</dbReference>
<evidence type="ECO:0000256" key="4">
    <source>
        <dbReference type="ARBA" id="ARBA00021948"/>
    </source>
</evidence>
<dbReference type="KEGG" id="gaz:Pan241w_22900"/>
<gene>
    <name evidence="8" type="ORF">Pan241w_22900</name>
</gene>
<evidence type="ECO:0000256" key="5">
    <source>
        <dbReference type="ARBA" id="ARBA00022801"/>
    </source>
</evidence>
<organism evidence="8 9">
    <name type="scientific">Gimesia alba</name>
    <dbReference type="NCBI Taxonomy" id="2527973"/>
    <lineage>
        <taxon>Bacteria</taxon>
        <taxon>Pseudomonadati</taxon>
        <taxon>Planctomycetota</taxon>
        <taxon>Planctomycetia</taxon>
        <taxon>Planctomycetales</taxon>
        <taxon>Planctomycetaceae</taxon>
        <taxon>Gimesia</taxon>
    </lineage>
</organism>
<comment type="cofactor">
    <cofactor evidence="1">
        <name>Mg(2+)</name>
        <dbReference type="ChEBI" id="CHEBI:18420"/>
    </cofactor>
</comment>
<dbReference type="EC" id="3.1.3.71" evidence="3"/>
<sequence length="247" mass="26298">MTWFDQEPYDIRCEWGLPGVEQMTSSDVIVIVDVLSFSTSVEVAVSRGVTVFPYRWKDASAQAYAQQRSAELASSRNSLPGQYSLAPSSLITAPRGLRLVLPSPNGSTLSFAAMSHGATVFAGCLRNASAVARQAQAAGRRITVVPAGERWADGSLRPAIEDLIGAGAIINQLTGIRSPESSLAVAAFEDAADQLPERLLSCASGRELEERGFVRDVEIAAEFDISGVVPVLLDDAFVVQTGLVDIN</sequence>
<evidence type="ECO:0000313" key="9">
    <source>
        <dbReference type="Proteomes" id="UP000317171"/>
    </source>
</evidence>
<protein>
    <recommendedName>
        <fullName evidence="4">Probable 2-phosphosulfolactate phosphatase</fullName>
        <ecNumber evidence="3">3.1.3.71</ecNumber>
    </recommendedName>
</protein>
<evidence type="ECO:0000256" key="6">
    <source>
        <dbReference type="ARBA" id="ARBA00022842"/>
    </source>
</evidence>
<comment type="similarity">
    <text evidence="2">Belongs to the ComB family.</text>
</comment>
<name>A0A517REB3_9PLAN</name>
<keyword evidence="6" id="KW-0460">Magnesium</keyword>
<dbReference type="OrthoDB" id="4913at2"/>
<reference evidence="8 9" key="1">
    <citation type="submission" date="2019-02" db="EMBL/GenBank/DDBJ databases">
        <title>Deep-cultivation of Planctomycetes and their phenomic and genomic characterization uncovers novel biology.</title>
        <authorList>
            <person name="Wiegand S."/>
            <person name="Jogler M."/>
            <person name="Boedeker C."/>
            <person name="Pinto D."/>
            <person name="Vollmers J."/>
            <person name="Rivas-Marin E."/>
            <person name="Kohn T."/>
            <person name="Peeters S.H."/>
            <person name="Heuer A."/>
            <person name="Rast P."/>
            <person name="Oberbeckmann S."/>
            <person name="Bunk B."/>
            <person name="Jeske O."/>
            <person name="Meyerdierks A."/>
            <person name="Storesund J.E."/>
            <person name="Kallscheuer N."/>
            <person name="Luecker S."/>
            <person name="Lage O.M."/>
            <person name="Pohl T."/>
            <person name="Merkel B.J."/>
            <person name="Hornburger P."/>
            <person name="Mueller R.-W."/>
            <person name="Bruemmer F."/>
            <person name="Labrenz M."/>
            <person name="Spormann A.M."/>
            <person name="Op den Camp H."/>
            <person name="Overmann J."/>
            <person name="Amann R."/>
            <person name="Jetten M.S.M."/>
            <person name="Mascher T."/>
            <person name="Medema M.H."/>
            <person name="Devos D.P."/>
            <person name="Kaster A.-K."/>
            <person name="Ovreas L."/>
            <person name="Rohde M."/>
            <person name="Galperin M.Y."/>
            <person name="Jogler C."/>
        </authorList>
    </citation>
    <scope>NUCLEOTIDE SEQUENCE [LARGE SCALE GENOMIC DNA]</scope>
    <source>
        <strain evidence="8 9">Pan241w</strain>
    </source>
</reference>
<dbReference type="EMBL" id="CP036269">
    <property type="protein sequence ID" value="QDT42209.1"/>
    <property type="molecule type" value="Genomic_DNA"/>
</dbReference>
<accession>A0A517REB3</accession>